<evidence type="ECO:0000313" key="2">
    <source>
        <dbReference type="Proteomes" id="UP000230750"/>
    </source>
</evidence>
<sequence length="131" mass="15393">MSRSRKTKQSEEQRAVDACLKGKDTEGCQVKFIDGFIDKKRERSVEVKARIVKKRRCIKWTESDKKLVKKHFHSIITDRPAKTVPNKTEVEAFVKIAKLSKLYPWNTVRTKVMNESEKWKKRSTDFSLFTS</sequence>
<accession>A0A2G8K9C5</accession>
<protein>
    <submittedName>
        <fullName evidence="1">Uncharacterized protein</fullName>
    </submittedName>
</protein>
<organism evidence="1 2">
    <name type="scientific">Stichopus japonicus</name>
    <name type="common">Sea cucumber</name>
    <dbReference type="NCBI Taxonomy" id="307972"/>
    <lineage>
        <taxon>Eukaryota</taxon>
        <taxon>Metazoa</taxon>
        <taxon>Echinodermata</taxon>
        <taxon>Eleutherozoa</taxon>
        <taxon>Echinozoa</taxon>
        <taxon>Holothuroidea</taxon>
        <taxon>Aspidochirotacea</taxon>
        <taxon>Aspidochirotida</taxon>
        <taxon>Stichopodidae</taxon>
        <taxon>Apostichopus</taxon>
    </lineage>
</organism>
<keyword evidence="2" id="KW-1185">Reference proteome</keyword>
<reference evidence="1 2" key="1">
    <citation type="journal article" date="2017" name="PLoS Biol.">
        <title>The sea cucumber genome provides insights into morphological evolution and visceral regeneration.</title>
        <authorList>
            <person name="Zhang X."/>
            <person name="Sun L."/>
            <person name="Yuan J."/>
            <person name="Sun Y."/>
            <person name="Gao Y."/>
            <person name="Zhang L."/>
            <person name="Li S."/>
            <person name="Dai H."/>
            <person name="Hamel J.F."/>
            <person name="Liu C."/>
            <person name="Yu Y."/>
            <person name="Liu S."/>
            <person name="Lin W."/>
            <person name="Guo K."/>
            <person name="Jin S."/>
            <person name="Xu P."/>
            <person name="Storey K.B."/>
            <person name="Huan P."/>
            <person name="Zhang T."/>
            <person name="Zhou Y."/>
            <person name="Zhang J."/>
            <person name="Lin C."/>
            <person name="Li X."/>
            <person name="Xing L."/>
            <person name="Huo D."/>
            <person name="Sun M."/>
            <person name="Wang L."/>
            <person name="Mercier A."/>
            <person name="Li F."/>
            <person name="Yang H."/>
            <person name="Xiang J."/>
        </authorList>
    </citation>
    <scope>NUCLEOTIDE SEQUENCE [LARGE SCALE GENOMIC DNA]</scope>
    <source>
        <strain evidence="1">Shaxun</strain>
        <tissue evidence="1">Muscle</tissue>
    </source>
</reference>
<gene>
    <name evidence="1" type="ORF">BSL78_18552</name>
</gene>
<dbReference type="Proteomes" id="UP000230750">
    <property type="component" value="Unassembled WGS sequence"/>
</dbReference>
<proteinExistence type="predicted"/>
<name>A0A2G8K9C5_STIJA</name>
<evidence type="ECO:0000313" key="1">
    <source>
        <dbReference type="EMBL" id="PIK44592.1"/>
    </source>
</evidence>
<comment type="caution">
    <text evidence="1">The sequence shown here is derived from an EMBL/GenBank/DDBJ whole genome shotgun (WGS) entry which is preliminary data.</text>
</comment>
<dbReference type="EMBL" id="MRZV01000767">
    <property type="protein sequence ID" value="PIK44592.1"/>
    <property type="molecule type" value="Genomic_DNA"/>
</dbReference>
<dbReference type="AlphaFoldDB" id="A0A2G8K9C5"/>